<proteinExistence type="predicted"/>
<dbReference type="InterPro" id="IPR014199">
    <property type="entry name" value="Spore_YtxC"/>
</dbReference>
<dbReference type="AlphaFoldDB" id="A0AAT9LBG4"/>
<dbReference type="Pfam" id="PF08812">
    <property type="entry name" value="YtxC"/>
    <property type="match status" value="1"/>
</dbReference>
<organism evidence="1">
    <name type="scientific">Candidatus Fermentithermobacillus carboniphilus</name>
    <dbReference type="NCBI Taxonomy" id="3085328"/>
    <lineage>
        <taxon>Bacteria</taxon>
        <taxon>Bacillati</taxon>
        <taxon>Bacillota</taxon>
        <taxon>Candidatus Fermentithermobacillia</taxon>
        <taxon>Candidatus Fermentithermobacillales</taxon>
        <taxon>Candidatus Fermentithermobacillaceae</taxon>
        <taxon>Candidatus Fermentithermobacillus</taxon>
    </lineage>
</organism>
<name>A0AAT9LBG4_9FIRM</name>
<gene>
    <name evidence="1" type="ORF">IMF26_10725</name>
</gene>
<dbReference type="KEGG" id="fcz:IMF26_10725"/>
<protein>
    <submittedName>
        <fullName evidence="1">Sporulation protein YtxC</fullName>
    </submittedName>
</protein>
<dbReference type="EMBL" id="CP062796">
    <property type="protein sequence ID" value="QUL98465.1"/>
    <property type="molecule type" value="Genomic_DNA"/>
</dbReference>
<reference evidence="1" key="1">
    <citation type="submission" date="2020-10" db="EMBL/GenBank/DDBJ databases">
        <authorList>
            <person name="Kadnikov V."/>
            <person name="Beletsky A.V."/>
            <person name="Mardanov A.V."/>
            <person name="Karnachuk O.V."/>
            <person name="Ravin N.V."/>
        </authorList>
    </citation>
    <scope>NUCLEOTIDE SEQUENCE</scope>
    <source>
        <strain evidence="1">Bu02</strain>
    </source>
</reference>
<evidence type="ECO:0000313" key="1">
    <source>
        <dbReference type="EMBL" id="QUL98465.1"/>
    </source>
</evidence>
<reference evidence="1" key="2">
    <citation type="journal article" date="2023" name="Biology">
        <title>Prokaryotic Life Associated with Coal-Fire Gas Vents Revealed by Metagenomics.</title>
        <authorList>
            <person name="Kadnikov V.V."/>
            <person name="Mardanov A.V."/>
            <person name="Beletsky A.V."/>
            <person name="Karnachuk O.V."/>
            <person name="Ravin N.V."/>
        </authorList>
    </citation>
    <scope>NUCLEOTIDE SEQUENCE</scope>
    <source>
        <strain evidence="1">Bu02</strain>
    </source>
</reference>
<accession>A0AAT9LBG4</accession>
<sequence length="260" mass="29654">MRESSAGDLLIFRCEMPRLGEPSGREILNKVKGSVANGLSDIIVDEYEKLLVARLIDENYGYLASRDRDFLKKKVFLKLNGQDGARVRKSQGPYQRNQRKSRVWAKLAEYLEGEDEIVLEGFITFRLKEYLEELFNVVDETVEEHLVEREYREFLKLLRHFMDRQKSPASTINIVRQSGGSYQVLDDDFSPIKGEVGTFLKGSPEGLGLDIDDLVVSAVVTLAPEKVVWHGPKDDSPCFDLLKDLFEERFAICPGCSLEK</sequence>